<dbReference type="OrthoDB" id="7485156at2759"/>
<reference evidence="2" key="1">
    <citation type="journal article" date="2021" name="Mol. Ecol. Resour.">
        <title>Apolygus lucorum genome provides insights into omnivorousness and mesophyll feeding.</title>
        <authorList>
            <person name="Liu Y."/>
            <person name="Liu H."/>
            <person name="Wang H."/>
            <person name="Huang T."/>
            <person name="Liu B."/>
            <person name="Yang B."/>
            <person name="Yin L."/>
            <person name="Li B."/>
            <person name="Zhang Y."/>
            <person name="Zhang S."/>
            <person name="Jiang F."/>
            <person name="Zhang X."/>
            <person name="Ren Y."/>
            <person name="Wang B."/>
            <person name="Wang S."/>
            <person name="Lu Y."/>
            <person name="Wu K."/>
            <person name="Fan W."/>
            <person name="Wang G."/>
        </authorList>
    </citation>
    <scope>NUCLEOTIDE SEQUENCE</scope>
    <source>
        <strain evidence="2">12Hb</strain>
    </source>
</reference>
<dbReference type="EMBL" id="WIXP02000005">
    <property type="protein sequence ID" value="KAF6210453.1"/>
    <property type="molecule type" value="Genomic_DNA"/>
</dbReference>
<evidence type="ECO:0000256" key="1">
    <source>
        <dbReference type="SAM" id="MobiDB-lite"/>
    </source>
</evidence>
<dbReference type="Proteomes" id="UP000466442">
    <property type="component" value="Linkage Group LG5"/>
</dbReference>
<protein>
    <submittedName>
        <fullName evidence="2">Uncharacterized protein</fullName>
    </submittedName>
</protein>
<name>A0A8S9XNC3_APOLU</name>
<sequence>MYPNPFDRKHSTIRQLSGHDARRRRCGAHSEIPSYRSREAGCDFVLKTLPSCQLRYDPPCSVRDVETAVLPKKEEKMMEFPSSRRNSMRRKSSK</sequence>
<keyword evidence="3" id="KW-1185">Reference proteome</keyword>
<feature type="region of interest" description="Disordered" evidence="1">
    <location>
        <begin position="1"/>
        <end position="25"/>
    </location>
</feature>
<gene>
    <name evidence="2" type="ORF">GE061_013559</name>
</gene>
<comment type="caution">
    <text evidence="2">The sequence shown here is derived from an EMBL/GenBank/DDBJ whole genome shotgun (WGS) entry which is preliminary data.</text>
</comment>
<feature type="region of interest" description="Disordered" evidence="1">
    <location>
        <begin position="75"/>
        <end position="94"/>
    </location>
</feature>
<feature type="compositionally biased region" description="Basic and acidic residues" evidence="1">
    <location>
        <begin position="1"/>
        <end position="10"/>
    </location>
</feature>
<proteinExistence type="predicted"/>
<accession>A0A8S9XNC3</accession>
<evidence type="ECO:0000313" key="2">
    <source>
        <dbReference type="EMBL" id="KAF6210453.1"/>
    </source>
</evidence>
<evidence type="ECO:0000313" key="3">
    <source>
        <dbReference type="Proteomes" id="UP000466442"/>
    </source>
</evidence>
<organism evidence="2 3">
    <name type="scientific">Apolygus lucorum</name>
    <name type="common">Small green plant bug</name>
    <name type="synonym">Lygocoris lucorum</name>
    <dbReference type="NCBI Taxonomy" id="248454"/>
    <lineage>
        <taxon>Eukaryota</taxon>
        <taxon>Metazoa</taxon>
        <taxon>Ecdysozoa</taxon>
        <taxon>Arthropoda</taxon>
        <taxon>Hexapoda</taxon>
        <taxon>Insecta</taxon>
        <taxon>Pterygota</taxon>
        <taxon>Neoptera</taxon>
        <taxon>Paraneoptera</taxon>
        <taxon>Hemiptera</taxon>
        <taxon>Heteroptera</taxon>
        <taxon>Panheteroptera</taxon>
        <taxon>Cimicomorpha</taxon>
        <taxon>Miridae</taxon>
        <taxon>Mirini</taxon>
        <taxon>Apolygus</taxon>
    </lineage>
</organism>
<dbReference type="AlphaFoldDB" id="A0A8S9XNC3"/>